<protein>
    <submittedName>
        <fullName evidence="2">Uncharacterized protein</fullName>
    </submittedName>
</protein>
<gene>
    <name evidence="2" type="ORF">EI427_02290</name>
</gene>
<evidence type="ECO:0000256" key="1">
    <source>
        <dbReference type="SAM" id="SignalP"/>
    </source>
</evidence>
<sequence length="256" mass="29174">MKKLFIPLIIFTSSLISLAQDVIIKEKRSIDFSLSIDETRERSVFVYGALYTENGKPITPSTASFSEDKACFDSFVTPDFEVGEYKMLSRSVYFIEKPINFFSDSLLLCVPYLQKTFPSYTITEVKPKSYKAEGTTMAPSFTFSEEVINPLEVEDEYKQKILDNYGELEIGGVVYYPNKMSYRSCKEFSRVMMRKTNAYTVVVKFYYQLNSSKSIVQEYTISGMYNLPPSFVGGGGLLLAKVKENVLEVSKDINEL</sequence>
<dbReference type="Proteomes" id="UP000267268">
    <property type="component" value="Chromosome 1"/>
</dbReference>
<dbReference type="RefSeq" id="WP_126611167.1">
    <property type="nucleotide sequence ID" value="NZ_CP034562.1"/>
</dbReference>
<keyword evidence="1" id="KW-0732">Signal</keyword>
<evidence type="ECO:0000313" key="3">
    <source>
        <dbReference type="Proteomes" id="UP000267268"/>
    </source>
</evidence>
<feature type="chain" id="PRO_5018723971" evidence="1">
    <location>
        <begin position="20"/>
        <end position="256"/>
    </location>
</feature>
<dbReference type="OrthoDB" id="1065448at2"/>
<organism evidence="2 3">
    <name type="scientific">Flammeovirga pectinis</name>
    <dbReference type="NCBI Taxonomy" id="2494373"/>
    <lineage>
        <taxon>Bacteria</taxon>
        <taxon>Pseudomonadati</taxon>
        <taxon>Bacteroidota</taxon>
        <taxon>Cytophagia</taxon>
        <taxon>Cytophagales</taxon>
        <taxon>Flammeovirgaceae</taxon>
        <taxon>Flammeovirga</taxon>
    </lineage>
</organism>
<dbReference type="AlphaFoldDB" id="A0A3Q9FNB3"/>
<dbReference type="EMBL" id="CP034562">
    <property type="protein sequence ID" value="AZQ61085.1"/>
    <property type="molecule type" value="Genomic_DNA"/>
</dbReference>
<feature type="signal peptide" evidence="1">
    <location>
        <begin position="1"/>
        <end position="19"/>
    </location>
</feature>
<reference evidence="2 3" key="1">
    <citation type="submission" date="2018-12" db="EMBL/GenBank/DDBJ databases">
        <title>Flammeovirga pectinis sp. nov., isolated from the gut of the Korean scallop, Patinopecten yessoensis.</title>
        <authorList>
            <person name="Bae J.-W."/>
            <person name="Jeong Y.-S."/>
            <person name="Kang W."/>
        </authorList>
    </citation>
    <scope>NUCLEOTIDE SEQUENCE [LARGE SCALE GENOMIC DNA]</scope>
    <source>
        <strain evidence="2 3">L12M1</strain>
    </source>
</reference>
<keyword evidence="3" id="KW-1185">Reference proteome</keyword>
<proteinExistence type="predicted"/>
<name>A0A3Q9FNB3_9BACT</name>
<evidence type="ECO:0000313" key="2">
    <source>
        <dbReference type="EMBL" id="AZQ61085.1"/>
    </source>
</evidence>
<dbReference type="KEGG" id="fll:EI427_02290"/>
<accession>A0A3Q9FNB3</accession>